<keyword evidence="2" id="KW-1185">Reference proteome</keyword>
<evidence type="ECO:0000313" key="2">
    <source>
        <dbReference type="Proteomes" id="UP000011713"/>
    </source>
</evidence>
<name>M4BCQ0_HYAAE</name>
<sequence>MVGSHTGLSQFNLILSLLDYLCPRWKETLINVTSDGAHNITGAVQGVVTRLQQASTRPGFIRVWFLFHQ</sequence>
<dbReference type="AlphaFoldDB" id="M4BCQ0"/>
<dbReference type="PANTHER" id="PTHR37067:SF3">
    <property type="entry name" value="PX DOMAIN-CONTAINING PROTEIN"/>
    <property type="match status" value="1"/>
</dbReference>
<accession>M4BCQ0</accession>
<dbReference type="VEuPathDB" id="FungiDB:HpaG804066"/>
<organism evidence="1 2">
    <name type="scientific">Hyaloperonospora arabidopsidis (strain Emoy2)</name>
    <name type="common">Downy mildew agent</name>
    <name type="synonym">Peronospora arabidopsidis</name>
    <dbReference type="NCBI Taxonomy" id="559515"/>
    <lineage>
        <taxon>Eukaryota</taxon>
        <taxon>Sar</taxon>
        <taxon>Stramenopiles</taxon>
        <taxon>Oomycota</taxon>
        <taxon>Peronosporomycetes</taxon>
        <taxon>Peronosporales</taxon>
        <taxon>Peronosporaceae</taxon>
        <taxon>Hyaloperonospora</taxon>
    </lineage>
</organism>
<reference evidence="1" key="2">
    <citation type="submission" date="2015-06" db="UniProtKB">
        <authorList>
            <consortium name="EnsemblProtists"/>
        </authorList>
    </citation>
    <scope>IDENTIFICATION</scope>
    <source>
        <strain evidence="1">Emoy2</strain>
    </source>
</reference>
<protein>
    <submittedName>
        <fullName evidence="1">Uncharacterized protein</fullName>
    </submittedName>
</protein>
<dbReference type="InParanoid" id="M4BCQ0"/>
<proteinExistence type="predicted"/>
<dbReference type="HOGENOM" id="CLU_2781324_0_0_1"/>
<dbReference type="OMA" id="CPRWKET"/>
<evidence type="ECO:0000313" key="1">
    <source>
        <dbReference type="EnsemblProtists" id="HpaP804066"/>
    </source>
</evidence>
<dbReference type="PANTHER" id="PTHR37067">
    <property type="entry name" value="PX DOMAIN-CONTAINING PROTEIN"/>
    <property type="match status" value="1"/>
</dbReference>
<reference evidence="2" key="1">
    <citation type="journal article" date="2010" name="Science">
        <title>Signatures of adaptation to obligate biotrophy in the Hyaloperonospora arabidopsidis genome.</title>
        <authorList>
            <person name="Baxter L."/>
            <person name="Tripathy S."/>
            <person name="Ishaque N."/>
            <person name="Boot N."/>
            <person name="Cabral A."/>
            <person name="Kemen E."/>
            <person name="Thines M."/>
            <person name="Ah-Fong A."/>
            <person name="Anderson R."/>
            <person name="Badejoko W."/>
            <person name="Bittner-Eddy P."/>
            <person name="Boore J.L."/>
            <person name="Chibucos M.C."/>
            <person name="Coates M."/>
            <person name="Dehal P."/>
            <person name="Delehaunty K."/>
            <person name="Dong S."/>
            <person name="Downton P."/>
            <person name="Dumas B."/>
            <person name="Fabro G."/>
            <person name="Fronick C."/>
            <person name="Fuerstenberg S.I."/>
            <person name="Fulton L."/>
            <person name="Gaulin E."/>
            <person name="Govers F."/>
            <person name="Hughes L."/>
            <person name="Humphray S."/>
            <person name="Jiang R.H."/>
            <person name="Judelson H."/>
            <person name="Kamoun S."/>
            <person name="Kyung K."/>
            <person name="Meijer H."/>
            <person name="Minx P."/>
            <person name="Morris P."/>
            <person name="Nelson J."/>
            <person name="Phuntumart V."/>
            <person name="Qutob D."/>
            <person name="Rehmany A."/>
            <person name="Rougon-Cardoso A."/>
            <person name="Ryden P."/>
            <person name="Torto-Alalibo T."/>
            <person name="Studholme D."/>
            <person name="Wang Y."/>
            <person name="Win J."/>
            <person name="Wood J."/>
            <person name="Clifton S.W."/>
            <person name="Rogers J."/>
            <person name="Van den Ackerveken G."/>
            <person name="Jones J.D."/>
            <person name="McDowell J.M."/>
            <person name="Beynon J."/>
            <person name="Tyler B.M."/>
        </authorList>
    </citation>
    <scope>NUCLEOTIDE SEQUENCE [LARGE SCALE GENOMIC DNA]</scope>
    <source>
        <strain evidence="2">Emoy2</strain>
    </source>
</reference>
<dbReference type="EnsemblProtists" id="HpaT804066">
    <property type="protein sequence ID" value="HpaP804066"/>
    <property type="gene ID" value="HpaG804066"/>
</dbReference>
<dbReference type="EMBL" id="JH598136">
    <property type="status" value="NOT_ANNOTATED_CDS"/>
    <property type="molecule type" value="Genomic_DNA"/>
</dbReference>
<dbReference type="Proteomes" id="UP000011713">
    <property type="component" value="Unassembled WGS sequence"/>
</dbReference>